<evidence type="ECO:0000259" key="10">
    <source>
        <dbReference type="PROSITE" id="PS50192"/>
    </source>
</evidence>
<dbReference type="PANTHER" id="PTHR19957">
    <property type="entry name" value="SYNTAXIN"/>
    <property type="match status" value="1"/>
</dbReference>
<keyword evidence="7 9" id="KW-0472">Membrane</keyword>
<dbReference type="Pfam" id="PF11416">
    <property type="entry name" value="Syntaxin-5_N"/>
    <property type="match status" value="1"/>
</dbReference>
<name>A0A1U7LKH8_NEOID</name>
<keyword evidence="3" id="KW-0813">Transport</keyword>
<keyword evidence="5 9" id="KW-1133">Transmembrane helix</keyword>
<evidence type="ECO:0000256" key="8">
    <source>
        <dbReference type="SAM" id="MobiDB-lite"/>
    </source>
</evidence>
<sequence length="306" mass="34544">MSAQNRTAEFLSCVASARPNSHAFSTESLIQLPPAKSDFFKHASQIGKDLNTTVQKLERLAQLAKRKTLFDDRPVEISELTYIIKQDIAHLNLSISELGKNSKLLKGKRKQTAEHHENVIVLLQSKLANTSIGFKDILEIRTKNMKESRSRTEQFISDNAAAAIKPNSSPLYRSRANTPQPRPNNDLLDLDAMESRIETPPLGQFQQMQLVEQQNTYIDQRASAIENIESTIAELGGIFTQLAQMVSEQRDVVQRIDATTDDIATNVSSAQKELLKYYARVTSNRWLMVKIFGILIIFFLLWVLVS</sequence>
<dbReference type="GO" id="GO:0000139">
    <property type="term" value="C:Golgi membrane"/>
    <property type="evidence" value="ECO:0007669"/>
    <property type="project" value="TreeGrafter"/>
</dbReference>
<comment type="caution">
    <text evidence="11">The sequence shown here is derived from an EMBL/GenBank/DDBJ whole genome shotgun (WGS) entry which is preliminary data.</text>
</comment>
<evidence type="ECO:0000256" key="7">
    <source>
        <dbReference type="ARBA" id="ARBA00023136"/>
    </source>
</evidence>
<feature type="region of interest" description="Disordered" evidence="8">
    <location>
        <begin position="166"/>
        <end position="185"/>
    </location>
</feature>
<dbReference type="Gene3D" id="1.20.58.70">
    <property type="match status" value="1"/>
</dbReference>
<keyword evidence="6" id="KW-0175">Coiled coil</keyword>
<dbReference type="InterPro" id="IPR010989">
    <property type="entry name" value="SNARE"/>
</dbReference>
<comment type="similarity">
    <text evidence="2">Belongs to the syntaxin family.</text>
</comment>
<dbReference type="PROSITE" id="PS50192">
    <property type="entry name" value="T_SNARE"/>
    <property type="match status" value="1"/>
</dbReference>
<evidence type="ECO:0000256" key="9">
    <source>
        <dbReference type="SAM" id="Phobius"/>
    </source>
</evidence>
<dbReference type="GO" id="GO:0006888">
    <property type="term" value="P:endoplasmic reticulum to Golgi vesicle-mediated transport"/>
    <property type="evidence" value="ECO:0007669"/>
    <property type="project" value="TreeGrafter"/>
</dbReference>
<dbReference type="SMART" id="SM00397">
    <property type="entry name" value="t_SNARE"/>
    <property type="match status" value="1"/>
</dbReference>
<keyword evidence="12" id="KW-1185">Reference proteome</keyword>
<dbReference type="GO" id="GO:0005484">
    <property type="term" value="F:SNAP receptor activity"/>
    <property type="evidence" value="ECO:0007669"/>
    <property type="project" value="TreeGrafter"/>
</dbReference>
<proteinExistence type="inferred from homology"/>
<protein>
    <submittedName>
        <fullName evidence="11">Integral membrane protein sed5</fullName>
    </submittedName>
</protein>
<feature type="compositionally biased region" description="Polar residues" evidence="8">
    <location>
        <begin position="166"/>
        <end position="179"/>
    </location>
</feature>
<dbReference type="OMA" id="EHNHNVV"/>
<dbReference type="EMBL" id="LXFE01002252">
    <property type="protein sequence ID" value="OLL23160.1"/>
    <property type="molecule type" value="Genomic_DNA"/>
</dbReference>
<organism evidence="11 12">
    <name type="scientific">Neolecta irregularis (strain DAH-3)</name>
    <dbReference type="NCBI Taxonomy" id="1198029"/>
    <lineage>
        <taxon>Eukaryota</taxon>
        <taxon>Fungi</taxon>
        <taxon>Dikarya</taxon>
        <taxon>Ascomycota</taxon>
        <taxon>Taphrinomycotina</taxon>
        <taxon>Neolectales</taxon>
        <taxon>Neolectaceae</taxon>
        <taxon>Neolecta</taxon>
    </lineage>
</organism>
<dbReference type="GO" id="GO:0048278">
    <property type="term" value="P:vesicle docking"/>
    <property type="evidence" value="ECO:0007669"/>
    <property type="project" value="TreeGrafter"/>
</dbReference>
<reference evidence="11 12" key="1">
    <citation type="submission" date="2016-04" db="EMBL/GenBank/DDBJ databases">
        <title>Evolutionary innovation and constraint leading to complex multicellularity in the Ascomycota.</title>
        <authorList>
            <person name="Cisse O."/>
            <person name="Nguyen A."/>
            <person name="Hewitt D.A."/>
            <person name="Jedd G."/>
            <person name="Stajich J.E."/>
        </authorList>
    </citation>
    <scope>NUCLEOTIDE SEQUENCE [LARGE SCALE GENOMIC DNA]</scope>
    <source>
        <strain evidence="11 12">DAH-3</strain>
    </source>
</reference>
<gene>
    <name evidence="11" type="ORF">NEOLI_000584</name>
</gene>
<dbReference type="GO" id="GO:0000149">
    <property type="term" value="F:SNARE binding"/>
    <property type="evidence" value="ECO:0007669"/>
    <property type="project" value="TreeGrafter"/>
</dbReference>
<dbReference type="InterPro" id="IPR000727">
    <property type="entry name" value="T_SNARE_dom"/>
</dbReference>
<evidence type="ECO:0000256" key="5">
    <source>
        <dbReference type="ARBA" id="ARBA00022989"/>
    </source>
</evidence>
<dbReference type="InterPro" id="IPR045242">
    <property type="entry name" value="Syntaxin"/>
</dbReference>
<dbReference type="STRING" id="1198029.A0A1U7LKH8"/>
<accession>A0A1U7LKH8</accession>
<dbReference type="GO" id="GO:0031201">
    <property type="term" value="C:SNARE complex"/>
    <property type="evidence" value="ECO:0007669"/>
    <property type="project" value="TreeGrafter"/>
</dbReference>
<dbReference type="AlphaFoldDB" id="A0A1U7LKH8"/>
<dbReference type="PANTHER" id="PTHR19957:SF3">
    <property type="entry name" value="SYNTAXIN-5"/>
    <property type="match status" value="1"/>
</dbReference>
<dbReference type="InterPro" id="IPR021538">
    <property type="entry name" value="Syntaxin-5_N"/>
</dbReference>
<evidence type="ECO:0000313" key="11">
    <source>
        <dbReference type="EMBL" id="OLL23160.1"/>
    </source>
</evidence>
<dbReference type="OrthoDB" id="421009at2759"/>
<dbReference type="CDD" id="cd15844">
    <property type="entry name" value="SNARE_syntaxin5"/>
    <property type="match status" value="1"/>
</dbReference>
<evidence type="ECO:0000256" key="3">
    <source>
        <dbReference type="ARBA" id="ARBA00022448"/>
    </source>
</evidence>
<keyword evidence="4 9" id="KW-0812">Transmembrane</keyword>
<dbReference type="Pfam" id="PF05739">
    <property type="entry name" value="SNARE"/>
    <property type="match status" value="1"/>
</dbReference>
<evidence type="ECO:0000256" key="1">
    <source>
        <dbReference type="ARBA" id="ARBA00004211"/>
    </source>
</evidence>
<dbReference type="SUPFAM" id="SSF47661">
    <property type="entry name" value="t-snare proteins"/>
    <property type="match status" value="1"/>
</dbReference>
<dbReference type="GO" id="GO:0006886">
    <property type="term" value="P:intracellular protein transport"/>
    <property type="evidence" value="ECO:0007669"/>
    <property type="project" value="TreeGrafter"/>
</dbReference>
<comment type="subcellular location">
    <subcellularLocation>
        <location evidence="1">Membrane</location>
        <topology evidence="1">Single-pass type IV membrane protein</topology>
    </subcellularLocation>
</comment>
<evidence type="ECO:0000256" key="2">
    <source>
        <dbReference type="ARBA" id="ARBA00009063"/>
    </source>
</evidence>
<evidence type="ECO:0000256" key="6">
    <source>
        <dbReference type="ARBA" id="ARBA00023054"/>
    </source>
</evidence>
<evidence type="ECO:0000256" key="4">
    <source>
        <dbReference type="ARBA" id="ARBA00022692"/>
    </source>
</evidence>
<dbReference type="Proteomes" id="UP000186594">
    <property type="component" value="Unassembled WGS sequence"/>
</dbReference>
<evidence type="ECO:0000313" key="12">
    <source>
        <dbReference type="Proteomes" id="UP000186594"/>
    </source>
</evidence>
<dbReference type="GO" id="GO:0006906">
    <property type="term" value="P:vesicle fusion"/>
    <property type="evidence" value="ECO:0007669"/>
    <property type="project" value="TreeGrafter"/>
</dbReference>
<feature type="domain" description="T-SNARE coiled-coil homology" evidence="10">
    <location>
        <begin position="215"/>
        <end position="277"/>
    </location>
</feature>
<feature type="transmembrane region" description="Helical" evidence="9">
    <location>
        <begin position="286"/>
        <end position="305"/>
    </location>
</feature>